<evidence type="ECO:0000313" key="2">
    <source>
        <dbReference type="Proteomes" id="UP000805193"/>
    </source>
</evidence>
<comment type="caution">
    <text evidence="1">The sequence shown here is derived from an EMBL/GenBank/DDBJ whole genome shotgun (WGS) entry which is preliminary data.</text>
</comment>
<keyword evidence="2" id="KW-1185">Reference proteome</keyword>
<accession>A0AC60NXP6</accession>
<evidence type="ECO:0000313" key="1">
    <source>
        <dbReference type="EMBL" id="KAG0411922.1"/>
    </source>
</evidence>
<organism evidence="1 2">
    <name type="scientific">Ixodes persulcatus</name>
    <name type="common">Taiga tick</name>
    <dbReference type="NCBI Taxonomy" id="34615"/>
    <lineage>
        <taxon>Eukaryota</taxon>
        <taxon>Metazoa</taxon>
        <taxon>Ecdysozoa</taxon>
        <taxon>Arthropoda</taxon>
        <taxon>Chelicerata</taxon>
        <taxon>Arachnida</taxon>
        <taxon>Acari</taxon>
        <taxon>Parasitiformes</taxon>
        <taxon>Ixodida</taxon>
        <taxon>Ixodoidea</taxon>
        <taxon>Ixodidae</taxon>
        <taxon>Ixodinae</taxon>
        <taxon>Ixodes</taxon>
    </lineage>
</organism>
<dbReference type="EMBL" id="JABSTQ010011392">
    <property type="protein sequence ID" value="KAG0411922.1"/>
    <property type="molecule type" value="Genomic_DNA"/>
</dbReference>
<sequence>MTAMLRKYVDRCFFPPRPRPVSGVLRALTPAALAPSTCSSRRFFRAAPRICGEDDSSPAHGCPPALPVAVRVFGDRSLDGESPTSRRDDARPEPRPVDDPDGPGPRGRRAPGHLMRAPQHAVNAAAAALVAVAPFDPAAPSPCRRRAGRPCLPYGSLSLGVVPLLVRSET</sequence>
<name>A0AC60NXP6_IXOPE</name>
<protein>
    <submittedName>
        <fullName evidence="1">Uncharacterized protein</fullName>
    </submittedName>
</protein>
<dbReference type="Proteomes" id="UP000805193">
    <property type="component" value="Unassembled WGS sequence"/>
</dbReference>
<proteinExistence type="predicted"/>
<reference evidence="1 2" key="1">
    <citation type="journal article" date="2020" name="Cell">
        <title>Large-Scale Comparative Analyses of Tick Genomes Elucidate Their Genetic Diversity and Vector Capacities.</title>
        <authorList>
            <consortium name="Tick Genome and Microbiome Consortium (TIGMIC)"/>
            <person name="Jia N."/>
            <person name="Wang J."/>
            <person name="Shi W."/>
            <person name="Du L."/>
            <person name="Sun Y."/>
            <person name="Zhan W."/>
            <person name="Jiang J.F."/>
            <person name="Wang Q."/>
            <person name="Zhang B."/>
            <person name="Ji P."/>
            <person name="Bell-Sakyi L."/>
            <person name="Cui X.M."/>
            <person name="Yuan T.T."/>
            <person name="Jiang B.G."/>
            <person name="Yang W.F."/>
            <person name="Lam T.T."/>
            <person name="Chang Q.C."/>
            <person name="Ding S.J."/>
            <person name="Wang X.J."/>
            <person name="Zhu J.G."/>
            <person name="Ruan X.D."/>
            <person name="Zhao L."/>
            <person name="Wei J.T."/>
            <person name="Ye R.Z."/>
            <person name="Que T.C."/>
            <person name="Du C.H."/>
            <person name="Zhou Y.H."/>
            <person name="Cheng J.X."/>
            <person name="Dai P.F."/>
            <person name="Guo W.B."/>
            <person name="Han X.H."/>
            <person name="Huang E.J."/>
            <person name="Li L.F."/>
            <person name="Wei W."/>
            <person name="Gao Y.C."/>
            <person name="Liu J.Z."/>
            <person name="Shao H.Z."/>
            <person name="Wang X."/>
            <person name="Wang C.C."/>
            <person name="Yang T.C."/>
            <person name="Huo Q.B."/>
            <person name="Li W."/>
            <person name="Chen H.Y."/>
            <person name="Chen S.E."/>
            <person name="Zhou L.G."/>
            <person name="Ni X.B."/>
            <person name="Tian J.H."/>
            <person name="Sheng Y."/>
            <person name="Liu T."/>
            <person name="Pan Y.S."/>
            <person name="Xia L.Y."/>
            <person name="Li J."/>
            <person name="Zhao F."/>
            <person name="Cao W.C."/>
        </authorList>
    </citation>
    <scope>NUCLEOTIDE SEQUENCE [LARGE SCALE GENOMIC DNA]</scope>
    <source>
        <strain evidence="1">Iper-2018</strain>
    </source>
</reference>
<gene>
    <name evidence="1" type="ORF">HPB47_010948</name>
</gene>